<dbReference type="AlphaFoldDB" id="A0A6B0XYL8"/>
<feature type="chain" id="PRO_5025584116" evidence="1">
    <location>
        <begin position="24"/>
        <end position="335"/>
    </location>
</feature>
<dbReference type="SUPFAM" id="SSF53850">
    <property type="entry name" value="Periplasmic binding protein-like II"/>
    <property type="match status" value="1"/>
</dbReference>
<dbReference type="InterPro" id="IPR011852">
    <property type="entry name" value="TRAP_TAXI"/>
</dbReference>
<protein>
    <submittedName>
        <fullName evidence="2">TAXI family TRAP transporter solute-binding subunit</fullName>
    </submittedName>
</protein>
<evidence type="ECO:0000313" key="2">
    <source>
        <dbReference type="EMBL" id="MXY32742.1"/>
    </source>
</evidence>
<dbReference type="Gene3D" id="3.40.190.10">
    <property type="entry name" value="Periplasmic binding protein-like II"/>
    <property type="match status" value="2"/>
</dbReference>
<gene>
    <name evidence="2" type="ORF">F4Y60_01360</name>
</gene>
<organism evidence="2">
    <name type="scientific">Boseongicola sp. SB0664_bin_43</name>
    <dbReference type="NCBI Taxonomy" id="2604844"/>
    <lineage>
        <taxon>Bacteria</taxon>
        <taxon>Pseudomonadati</taxon>
        <taxon>Pseudomonadota</taxon>
        <taxon>Alphaproteobacteria</taxon>
        <taxon>Rhodobacterales</taxon>
        <taxon>Paracoccaceae</taxon>
        <taxon>Boseongicola</taxon>
    </lineage>
</organism>
<dbReference type="PANTHER" id="PTHR42941">
    <property type="entry name" value="SLL1037 PROTEIN"/>
    <property type="match status" value="1"/>
</dbReference>
<comment type="caution">
    <text evidence="2">The sequence shown here is derived from an EMBL/GenBank/DDBJ whole genome shotgun (WGS) entry which is preliminary data.</text>
</comment>
<dbReference type="Pfam" id="PF16868">
    <property type="entry name" value="NMT1_3"/>
    <property type="match status" value="1"/>
</dbReference>
<reference evidence="2" key="1">
    <citation type="submission" date="2019-09" db="EMBL/GenBank/DDBJ databases">
        <title>Characterisation of the sponge microbiome using genome-centric metagenomics.</title>
        <authorList>
            <person name="Engelberts J.P."/>
            <person name="Robbins S.J."/>
            <person name="De Goeij J.M."/>
            <person name="Aranda M."/>
            <person name="Bell S.C."/>
            <person name="Webster N.S."/>
        </authorList>
    </citation>
    <scope>NUCLEOTIDE SEQUENCE</scope>
    <source>
        <strain evidence="2">SB0664_bin_43</strain>
    </source>
</reference>
<proteinExistence type="predicted"/>
<name>A0A6B0XYL8_9RHOB</name>
<sequence length="335" mass="36309">MNRIIQAAGLSLAAALLAGAVSAETIRLRATHGSPTGSSAQVMTYISNVVGRVDPNIQIELSGNQPGTKALLQGAKGEADLHLIVPFIASLLKDGRAMYKDIPGNDELFGKLRTMAMYPGGTFQLVVWDRSGIRSLEDLRGKNVFFGPRGAAVSRMMQDLTRAITGMEPDEDYTLVSLDFGSAFQAFQDGQIDTWFRPVPVGNPGIQQAASVDPIRLIGISEADLENEEVQRQTNIPGRSLTKVAPDAYGPNQANVEPVTTWNDWTGVGIPVHVADDVAYSITKAFWENLDDLQSVAAWANGIEIQNFANFTNLPVHPGAARYYEERGLEIPDIK</sequence>
<evidence type="ECO:0000256" key="1">
    <source>
        <dbReference type="SAM" id="SignalP"/>
    </source>
</evidence>
<dbReference type="EMBL" id="VXRY01000056">
    <property type="protein sequence ID" value="MXY32742.1"/>
    <property type="molecule type" value="Genomic_DNA"/>
</dbReference>
<accession>A0A6B0XYL8</accession>
<feature type="signal peptide" evidence="1">
    <location>
        <begin position="1"/>
        <end position="23"/>
    </location>
</feature>
<keyword evidence="1" id="KW-0732">Signal</keyword>
<dbReference type="NCBIfam" id="TIGR02122">
    <property type="entry name" value="TRAP_TAXI"/>
    <property type="match status" value="1"/>
</dbReference>
<dbReference type="PANTHER" id="PTHR42941:SF1">
    <property type="entry name" value="SLL1037 PROTEIN"/>
    <property type="match status" value="1"/>
</dbReference>